<keyword evidence="2" id="KW-1133">Transmembrane helix</keyword>
<evidence type="ECO:0000313" key="5">
    <source>
        <dbReference type="Proteomes" id="UP000694523"/>
    </source>
</evidence>
<accession>A0A8C6WV11</accession>
<name>A0A8C6WV11_9GOBI</name>
<keyword evidence="3" id="KW-0732">Signal</keyword>
<feature type="transmembrane region" description="Helical" evidence="2">
    <location>
        <begin position="328"/>
        <end position="352"/>
    </location>
</feature>
<evidence type="ECO:0000313" key="4">
    <source>
        <dbReference type="Ensembl" id="ENSNMLP00000033974.1"/>
    </source>
</evidence>
<evidence type="ECO:0000256" key="2">
    <source>
        <dbReference type="SAM" id="Phobius"/>
    </source>
</evidence>
<organism evidence="4 5">
    <name type="scientific">Neogobius melanostomus</name>
    <name type="common">round goby</name>
    <dbReference type="NCBI Taxonomy" id="47308"/>
    <lineage>
        <taxon>Eukaryota</taxon>
        <taxon>Metazoa</taxon>
        <taxon>Chordata</taxon>
        <taxon>Craniata</taxon>
        <taxon>Vertebrata</taxon>
        <taxon>Euteleostomi</taxon>
        <taxon>Actinopterygii</taxon>
        <taxon>Neopterygii</taxon>
        <taxon>Teleostei</taxon>
        <taxon>Neoteleostei</taxon>
        <taxon>Acanthomorphata</taxon>
        <taxon>Gobiaria</taxon>
        <taxon>Gobiiformes</taxon>
        <taxon>Gobioidei</taxon>
        <taxon>Gobiidae</taxon>
        <taxon>Benthophilinae</taxon>
        <taxon>Neogobiini</taxon>
        <taxon>Neogobius</taxon>
    </lineage>
</organism>
<reference evidence="4" key="1">
    <citation type="submission" date="2025-08" db="UniProtKB">
        <authorList>
            <consortium name="Ensembl"/>
        </authorList>
    </citation>
    <scope>IDENTIFICATION</scope>
</reference>
<keyword evidence="2" id="KW-0812">Transmembrane</keyword>
<protein>
    <submittedName>
        <fullName evidence="4">Uncharacterized protein</fullName>
    </submittedName>
</protein>
<feature type="region of interest" description="Disordered" evidence="1">
    <location>
        <begin position="476"/>
        <end position="556"/>
    </location>
</feature>
<dbReference type="Proteomes" id="UP000694523">
    <property type="component" value="Unplaced"/>
</dbReference>
<evidence type="ECO:0000256" key="1">
    <source>
        <dbReference type="SAM" id="MobiDB-lite"/>
    </source>
</evidence>
<sequence>MKVFAATVLCGLLCSAVSASSKVKDEHRTAFFGEDLYINVPPKDLGELVFRPRTNRSLELVLLQEGLVVPQLQPQSNISGPEVKLISPGHITLENLQEKHEGLYIIKNNASTVVKRLVVIVTDCAVEQIIKYGDHYDIHLNHVEGPIALEFRPSALPTNHTDTEPTEPPPVLLFNQTVLLEEYERRLSVSEGKVTLRRVRMSDEGSYTVMDRTGKVRTRNCLNVREHQTFIHLTYGSDFTLNLYLDHSNLNVVYRPKSLNQDWPIVEQGVVVSPLDPQLEGRLSVGGAVIHIKKLKEADTGVFKVTDLAGFSVAHVYIEVEPYKLPSLTVAILSLLGLVAFMLLVCLLSCLYKVHKRNEKNKRLQLLAEQSGKSDGEAFRQVVHEAYTRFTEESLMQSMCDQPSESTEVTIKGLEVSKPGRYQALTSDNNLMEMSDSGVEFTSSNLPLDSDTDGGMTYASHKPLLNAVSPTAITDVPANSPDVSAPIDDLSATRTPDSVLSPSPASNPRSLATPDGSLQGAASPGAASRGTTESAKTEGGGDEGAEVAPNEATPST</sequence>
<proteinExistence type="predicted"/>
<feature type="compositionally biased region" description="Polar residues" evidence="1">
    <location>
        <begin position="492"/>
        <end position="510"/>
    </location>
</feature>
<keyword evidence="2" id="KW-0472">Membrane</keyword>
<dbReference type="AlphaFoldDB" id="A0A8C6WV11"/>
<feature type="chain" id="PRO_5034771783" evidence="3">
    <location>
        <begin position="20"/>
        <end position="556"/>
    </location>
</feature>
<evidence type="ECO:0000256" key="3">
    <source>
        <dbReference type="SAM" id="SignalP"/>
    </source>
</evidence>
<reference evidence="4" key="2">
    <citation type="submission" date="2025-09" db="UniProtKB">
        <authorList>
            <consortium name="Ensembl"/>
        </authorList>
    </citation>
    <scope>IDENTIFICATION</scope>
</reference>
<dbReference type="Ensembl" id="ENSNMLT00000037851.1">
    <property type="protein sequence ID" value="ENSNMLP00000033974.1"/>
    <property type="gene ID" value="ENSNMLG00000021197.1"/>
</dbReference>
<feature type="signal peptide" evidence="3">
    <location>
        <begin position="1"/>
        <end position="19"/>
    </location>
</feature>
<keyword evidence="5" id="KW-1185">Reference proteome</keyword>